<evidence type="ECO:0000313" key="6">
    <source>
        <dbReference type="EMBL" id="PTE12901.1"/>
    </source>
</evidence>
<keyword evidence="4" id="KW-0961">Cell wall biogenesis/degradation</keyword>
<dbReference type="PANTHER" id="PTHR30417:SF1">
    <property type="entry name" value="N-ACETYLMURAMOYL-L-ALANINE AMIDASE AMID"/>
    <property type="match status" value="1"/>
</dbReference>
<gene>
    <name evidence="6" type="ORF">C5F44_16220</name>
</gene>
<dbReference type="GO" id="GO:0009253">
    <property type="term" value="P:peptidoglycan catabolic process"/>
    <property type="evidence" value="ECO:0007669"/>
    <property type="project" value="InterPro"/>
</dbReference>
<dbReference type="AlphaFoldDB" id="A0A2T4J4T2"/>
<dbReference type="GO" id="GO:0009254">
    <property type="term" value="P:peptidoglycan turnover"/>
    <property type="evidence" value="ECO:0007669"/>
    <property type="project" value="TreeGrafter"/>
</dbReference>
<protein>
    <recommendedName>
        <fullName evidence="2">N-acetylmuramoyl-L-alanine amidase</fullName>
        <ecNumber evidence="2">3.5.1.28</ecNumber>
    </recommendedName>
</protein>
<evidence type="ECO:0000256" key="4">
    <source>
        <dbReference type="ARBA" id="ARBA00023316"/>
    </source>
</evidence>
<dbReference type="SUPFAM" id="SSF55846">
    <property type="entry name" value="N-acetylmuramoyl-L-alanine amidase-like"/>
    <property type="match status" value="1"/>
</dbReference>
<keyword evidence="3" id="KW-0378">Hydrolase</keyword>
<sequence length="228" mass="24498">MTGFPSPNFGDRRGGLRPSLVVIHYTAMASCAESRARLCDPTAEVSAHWLIDRDGTAEQLVDEAARAWHAGAGAWAGLADVNSRSIGIELQNTGAEPFSEPQMAALERVLAGLLRRWSIPPQGVIGHSDMAPDRKADPGPRFDWRRLALQGLSVWPQAGAGGDPDRFTADLRRFGYPEAAPDMLLHAFRLRFRPWARGPLDSTDAALAADLAARFPGDAPLDGPPASA</sequence>
<organism evidence="6 7">
    <name type="scientific">Fuscovulum blasticum DSM 2131</name>
    <dbReference type="NCBI Taxonomy" id="1188250"/>
    <lineage>
        <taxon>Bacteria</taxon>
        <taxon>Pseudomonadati</taxon>
        <taxon>Pseudomonadota</taxon>
        <taxon>Alphaproteobacteria</taxon>
        <taxon>Rhodobacterales</taxon>
        <taxon>Paracoccaceae</taxon>
        <taxon>Pseudogemmobacter</taxon>
    </lineage>
</organism>
<dbReference type="EC" id="3.5.1.28" evidence="2"/>
<dbReference type="Gene3D" id="3.40.80.10">
    <property type="entry name" value="Peptidoglycan recognition protein-like"/>
    <property type="match status" value="1"/>
</dbReference>
<name>A0A2T4J4T2_FUSBL</name>
<dbReference type="GO" id="GO:0008745">
    <property type="term" value="F:N-acetylmuramoyl-L-alanine amidase activity"/>
    <property type="evidence" value="ECO:0007669"/>
    <property type="project" value="UniProtKB-EC"/>
</dbReference>
<evidence type="ECO:0000256" key="3">
    <source>
        <dbReference type="ARBA" id="ARBA00022801"/>
    </source>
</evidence>
<comment type="catalytic activity">
    <reaction evidence="1">
        <text>Hydrolyzes the link between N-acetylmuramoyl residues and L-amino acid residues in certain cell-wall glycopeptides.</text>
        <dbReference type="EC" id="3.5.1.28"/>
    </reaction>
</comment>
<dbReference type="Proteomes" id="UP000241362">
    <property type="component" value="Unassembled WGS sequence"/>
</dbReference>
<evidence type="ECO:0000256" key="2">
    <source>
        <dbReference type="ARBA" id="ARBA00011901"/>
    </source>
</evidence>
<feature type="domain" description="N-acetylmuramoyl-L-alanine amidase" evidence="5">
    <location>
        <begin position="6"/>
        <end position="139"/>
    </location>
</feature>
<comment type="caution">
    <text evidence="6">The sequence shown here is derived from an EMBL/GenBank/DDBJ whole genome shotgun (WGS) entry which is preliminary data.</text>
</comment>
<dbReference type="CDD" id="cd06583">
    <property type="entry name" value="PGRP"/>
    <property type="match status" value="1"/>
</dbReference>
<accession>A0A2T4J4T2</accession>
<dbReference type="RefSeq" id="WP_107674592.1">
    <property type="nucleotide sequence ID" value="NZ_PZKE01000024.1"/>
</dbReference>
<evidence type="ECO:0000256" key="1">
    <source>
        <dbReference type="ARBA" id="ARBA00001561"/>
    </source>
</evidence>
<dbReference type="InterPro" id="IPR036505">
    <property type="entry name" value="Amidase/PGRP_sf"/>
</dbReference>
<keyword evidence="7" id="KW-1185">Reference proteome</keyword>
<dbReference type="PANTHER" id="PTHR30417">
    <property type="entry name" value="N-ACETYLMURAMOYL-L-ALANINE AMIDASE AMID"/>
    <property type="match status" value="1"/>
</dbReference>
<proteinExistence type="predicted"/>
<dbReference type="SMART" id="SM00644">
    <property type="entry name" value="Ami_2"/>
    <property type="match status" value="1"/>
</dbReference>
<dbReference type="InterPro" id="IPR051206">
    <property type="entry name" value="NAMLAA_amidase_2"/>
</dbReference>
<dbReference type="EMBL" id="PZKE01000024">
    <property type="protein sequence ID" value="PTE12901.1"/>
    <property type="molecule type" value="Genomic_DNA"/>
</dbReference>
<dbReference type="GO" id="GO:0071555">
    <property type="term" value="P:cell wall organization"/>
    <property type="evidence" value="ECO:0007669"/>
    <property type="project" value="UniProtKB-KW"/>
</dbReference>
<dbReference type="InterPro" id="IPR002502">
    <property type="entry name" value="Amidase_domain"/>
</dbReference>
<evidence type="ECO:0000259" key="5">
    <source>
        <dbReference type="SMART" id="SM00644"/>
    </source>
</evidence>
<dbReference type="Pfam" id="PF01510">
    <property type="entry name" value="Amidase_2"/>
    <property type="match status" value="1"/>
</dbReference>
<evidence type="ECO:0000313" key="7">
    <source>
        <dbReference type="Proteomes" id="UP000241362"/>
    </source>
</evidence>
<reference evidence="6 7" key="1">
    <citation type="submission" date="2018-03" db="EMBL/GenBank/DDBJ databases">
        <title>Rhodobacter blasticus.</title>
        <authorList>
            <person name="Meyer T.E."/>
            <person name="Miller S."/>
            <person name="Lodha T."/>
            <person name="Gandham S."/>
            <person name="Chintalapati S."/>
            <person name="Chintalapati V.R."/>
        </authorList>
    </citation>
    <scope>NUCLEOTIDE SEQUENCE [LARGE SCALE GENOMIC DNA]</scope>
    <source>
        <strain evidence="6 7">DSM 2131</strain>
    </source>
</reference>